<keyword evidence="1" id="KW-0812">Transmembrane</keyword>
<dbReference type="Proteomes" id="UP000574276">
    <property type="component" value="Unassembled WGS sequence"/>
</dbReference>
<feature type="transmembrane region" description="Helical" evidence="1">
    <location>
        <begin position="12"/>
        <end position="34"/>
    </location>
</feature>
<reference evidence="2 3" key="1">
    <citation type="submission" date="2020-07" db="EMBL/GenBank/DDBJ databases">
        <title>Characterization and genome sequencing of isolate MD1, a novel member within the family Lachnospiraceae.</title>
        <authorList>
            <person name="Rettenmaier R."/>
            <person name="Di Bello L."/>
            <person name="Zinser C."/>
            <person name="Scheitz K."/>
            <person name="Liebl W."/>
            <person name="Zverlov V."/>
        </authorList>
    </citation>
    <scope>NUCLEOTIDE SEQUENCE [LARGE SCALE GENOMIC DNA]</scope>
    <source>
        <strain evidence="2 3">MD1</strain>
    </source>
</reference>
<gene>
    <name evidence="2" type="ORF">H0486_14210</name>
</gene>
<comment type="caution">
    <text evidence="2">The sequence shown here is derived from an EMBL/GenBank/DDBJ whole genome shotgun (WGS) entry which is preliminary data.</text>
</comment>
<name>A0A839K330_9FIRM</name>
<sequence length="46" mass="5093">MEQNIEYALEIMGMGMLSIFTVIVVLLLIIVLLAKVTGGKKKVNEE</sequence>
<dbReference type="AlphaFoldDB" id="A0A839K330"/>
<accession>A0A839K330</accession>
<dbReference type="RefSeq" id="WP_228353628.1">
    <property type="nucleotide sequence ID" value="NZ_JACEGA010000001.1"/>
</dbReference>
<keyword evidence="1" id="KW-0472">Membrane</keyword>
<proteinExistence type="predicted"/>
<organism evidence="2 3">
    <name type="scientific">Variimorphobacter saccharofermentans</name>
    <dbReference type="NCBI Taxonomy" id="2755051"/>
    <lineage>
        <taxon>Bacteria</taxon>
        <taxon>Bacillati</taxon>
        <taxon>Bacillota</taxon>
        <taxon>Clostridia</taxon>
        <taxon>Lachnospirales</taxon>
        <taxon>Lachnospiraceae</taxon>
        <taxon>Variimorphobacter</taxon>
    </lineage>
</organism>
<dbReference type="EMBL" id="JACEGA010000001">
    <property type="protein sequence ID" value="MBB2184030.1"/>
    <property type="molecule type" value="Genomic_DNA"/>
</dbReference>
<protein>
    <recommendedName>
        <fullName evidence="4">Oxaloacetate decarboxylase</fullName>
    </recommendedName>
</protein>
<keyword evidence="3" id="KW-1185">Reference proteome</keyword>
<evidence type="ECO:0000256" key="1">
    <source>
        <dbReference type="SAM" id="Phobius"/>
    </source>
</evidence>
<evidence type="ECO:0000313" key="2">
    <source>
        <dbReference type="EMBL" id="MBB2184030.1"/>
    </source>
</evidence>
<keyword evidence="1" id="KW-1133">Transmembrane helix</keyword>
<evidence type="ECO:0000313" key="3">
    <source>
        <dbReference type="Proteomes" id="UP000574276"/>
    </source>
</evidence>
<evidence type="ECO:0008006" key="4">
    <source>
        <dbReference type="Google" id="ProtNLM"/>
    </source>
</evidence>